<proteinExistence type="predicted"/>
<dbReference type="InterPro" id="IPR011990">
    <property type="entry name" value="TPR-like_helical_dom_sf"/>
</dbReference>
<dbReference type="InterPro" id="IPR006342">
    <property type="entry name" value="FkbM_mtfrase"/>
</dbReference>
<dbReference type="Gene3D" id="1.25.40.10">
    <property type="entry name" value="Tetratricopeptide repeat domain"/>
    <property type="match status" value="3"/>
</dbReference>
<dbReference type="Pfam" id="PF14559">
    <property type="entry name" value="TPR_19"/>
    <property type="match status" value="1"/>
</dbReference>
<dbReference type="SUPFAM" id="SSF48452">
    <property type="entry name" value="TPR-like"/>
    <property type="match status" value="2"/>
</dbReference>
<reference evidence="2" key="1">
    <citation type="submission" date="2016-10" db="EMBL/GenBank/DDBJ databases">
        <title>Sequence of Gallionella enrichment culture.</title>
        <authorList>
            <person name="Poehlein A."/>
            <person name="Muehling M."/>
            <person name="Daniel R."/>
        </authorList>
    </citation>
    <scope>NUCLEOTIDE SEQUENCE</scope>
</reference>
<dbReference type="Gene3D" id="3.40.50.2000">
    <property type="entry name" value="Glycogen Phosphorylase B"/>
    <property type="match status" value="2"/>
</dbReference>
<dbReference type="PANTHER" id="PTHR44809:SF1">
    <property type="entry name" value="PROTEIN O-MANNOSYL-TRANSFERASE TMTC1"/>
    <property type="match status" value="1"/>
</dbReference>
<protein>
    <submittedName>
        <fullName evidence="2">Beta-barrel assembly-enhancing protease</fullName>
    </submittedName>
</protein>
<dbReference type="AlphaFoldDB" id="A0A1J5S285"/>
<dbReference type="PROSITE" id="PS50005">
    <property type="entry name" value="TPR"/>
    <property type="match status" value="3"/>
</dbReference>
<dbReference type="GO" id="GO:0016757">
    <property type="term" value="F:glycosyltransferase activity"/>
    <property type="evidence" value="ECO:0007669"/>
    <property type="project" value="InterPro"/>
</dbReference>
<name>A0A1J5S285_9ZZZZ</name>
<dbReference type="Gene3D" id="3.40.50.150">
    <property type="entry name" value="Vaccinia Virus protein VP39"/>
    <property type="match status" value="1"/>
</dbReference>
<dbReference type="InterPro" id="IPR052943">
    <property type="entry name" value="TMTC_O-mannosyl-trnsfr"/>
</dbReference>
<dbReference type="Pfam" id="PF05050">
    <property type="entry name" value="Methyltransf_21"/>
    <property type="match status" value="1"/>
</dbReference>
<organism evidence="2">
    <name type="scientific">mine drainage metagenome</name>
    <dbReference type="NCBI Taxonomy" id="410659"/>
    <lineage>
        <taxon>unclassified sequences</taxon>
        <taxon>metagenomes</taxon>
        <taxon>ecological metagenomes</taxon>
    </lineage>
</organism>
<dbReference type="Pfam" id="PF01075">
    <property type="entry name" value="Glyco_transf_9"/>
    <property type="match status" value="1"/>
</dbReference>
<comment type="caution">
    <text evidence="2">The sequence shown here is derived from an EMBL/GenBank/DDBJ whole genome shotgun (WGS) entry which is preliminary data.</text>
</comment>
<dbReference type="InterPro" id="IPR002201">
    <property type="entry name" value="Glyco_trans_9"/>
</dbReference>
<evidence type="ECO:0000313" key="2">
    <source>
        <dbReference type="EMBL" id="OIR02351.1"/>
    </source>
</evidence>
<dbReference type="SUPFAM" id="SSF53335">
    <property type="entry name" value="S-adenosyl-L-methionine-dependent methyltransferases"/>
    <property type="match status" value="1"/>
</dbReference>
<accession>A0A1J5S285</accession>
<dbReference type="EMBL" id="MLJW01000075">
    <property type="protein sequence ID" value="OIR02351.1"/>
    <property type="molecule type" value="Genomic_DNA"/>
</dbReference>
<dbReference type="InterPro" id="IPR029063">
    <property type="entry name" value="SAM-dependent_MTases_sf"/>
</dbReference>
<dbReference type="SMART" id="SM00028">
    <property type="entry name" value="TPR"/>
    <property type="match status" value="9"/>
</dbReference>
<dbReference type="GO" id="GO:0008233">
    <property type="term" value="F:peptidase activity"/>
    <property type="evidence" value="ECO:0007669"/>
    <property type="project" value="UniProtKB-KW"/>
</dbReference>
<keyword evidence="2" id="KW-0378">Hydrolase</keyword>
<evidence type="ECO:0000259" key="1">
    <source>
        <dbReference type="Pfam" id="PF05050"/>
    </source>
</evidence>
<feature type="domain" description="Methyltransferase FkbM" evidence="1">
    <location>
        <begin position="591"/>
        <end position="751"/>
    </location>
</feature>
<dbReference type="NCBIfam" id="TIGR01444">
    <property type="entry name" value="fkbM_fam"/>
    <property type="match status" value="1"/>
</dbReference>
<dbReference type="SUPFAM" id="SSF53756">
    <property type="entry name" value="UDP-Glycosyltransferase/glycogen phosphorylase"/>
    <property type="match status" value="2"/>
</dbReference>
<dbReference type="GO" id="GO:0006508">
    <property type="term" value="P:proteolysis"/>
    <property type="evidence" value="ECO:0007669"/>
    <property type="project" value="UniProtKB-KW"/>
</dbReference>
<dbReference type="Pfam" id="PF13432">
    <property type="entry name" value="TPR_16"/>
    <property type="match status" value="3"/>
</dbReference>
<sequence>MDSAPDDSRLPLERALALCRAGKPAESLPFFEAVLALAPDNAEALSHRGAALRALGRTEEALADYWRALVQPAAGHPPPPQDIARALLAGKRHAEARALLSDCVGRNWRHQQGWALLATLLLQNRQGAAGEAALRRALALAPGATDLEVRLGAHLAHEGRYAEAAALLRQTAARAPLSADAQAALGQAHINLGELERAEPFLRRAMELDAEHLDARLGLARKLLLEGALQPGWVEYEWRRRKADFRMAKLKGPEWNGQPLAGKTLLVHSEQGFGDLLQFVRYLPPLARQGARLLLAVPAALTRLMKSLEGVAEVMAAIPRDLTYDYHVPLLTIPRLTGLGEDLLAPSIPYLRPTADGPRLPRVSGERLRVGLVWAGSPKHANDHKRSVPLETLLPLAGLDGVGLYSLQVGPHAADIARAAHGLLVHDLAPVLKDFADTAAVVAQLDLVITVDSAVAHLAGALNRPVWVLTPFAPDWRWILGRDDSPWYPSLRLYRQSAPREWGDVAARIAGDLAALARAAPDAETATMLTVPGRFAGADGKPRYSLTVPRRAMIDPGLGHLVARERGGGGYETATRSFIDAHLGPGDLFIDVGAHWGLMSLHAASRWPGRVRVLACEPLAANLPPLKRWLAENGCAAQVEVCPVALADQPGRGALRPDSSMGHSLVRLPHGPVLVDSVDGLLAARPHLKPDRVMVKIDVEGLEPEVVEGMAGLLAAGRVSAVIWEKGPSHNSPGGRERLARLRARLAGHGFTAWRFADEAAAGPLLPYAEDMPPGNVLELAADIAPLPAYAVPAPPAAAAEPWLEAFEQAGAITREASRLLAQGRTGEALALFERAGRLCPLHPDLFNNLGVGLRGLGRLEAAEACYRRALALQPYHAGCLSNLGNVLRERGRLDEAAQAIDLARRLAPHDPSFQYNAGLVARDAGNPSLARALFEAVLERQPDHGDCRWDHALALLAEGDVKRGFPAYESRWLLKRSPPPQLPLPRWAGEPLEGKTLLLLDEQGYGDLLMFARFLPLAKTQGAGRILLQCPAPLAALMATLPEVDAVVPRGAPLPEGCDLYAPLLSLPGLLGLGPEALPGPVPYLPKPEAAALPGHAPLKLGLVWAGKPTPRDRSFPLEALLPHLDDPRWRLYSLQTGPRAQDLAASGANAFVHDLGPALTDFAATARLLAGLDALVTCDTAIAHLAGALALPTFVPLLHYSDWRWGDHGERTPWYPTLRLFRQPRAADWASPLAALGQALRAFADERNLQTQLK</sequence>
<keyword evidence="2" id="KW-0645">Protease</keyword>
<gene>
    <name evidence="2" type="primary">bepA_32</name>
    <name evidence="2" type="ORF">GALL_155080</name>
</gene>
<dbReference type="InterPro" id="IPR019734">
    <property type="entry name" value="TPR_rpt"/>
</dbReference>
<dbReference type="PANTHER" id="PTHR44809">
    <property type="match status" value="1"/>
</dbReference>